<accession>A0A444W1L9</accession>
<feature type="transmembrane region" description="Helical" evidence="1">
    <location>
        <begin position="7"/>
        <end position="26"/>
    </location>
</feature>
<dbReference type="AlphaFoldDB" id="A0A444W1L9"/>
<evidence type="ECO:0000313" key="3">
    <source>
        <dbReference type="Proteomes" id="UP000290433"/>
    </source>
</evidence>
<keyword evidence="1" id="KW-0472">Membrane</keyword>
<organism evidence="2 3">
    <name type="scientific">Flavobacterium anhuiense</name>
    <dbReference type="NCBI Taxonomy" id="459526"/>
    <lineage>
        <taxon>Bacteria</taxon>
        <taxon>Pseudomonadati</taxon>
        <taxon>Bacteroidota</taxon>
        <taxon>Flavobacteriia</taxon>
        <taxon>Flavobacteriales</taxon>
        <taxon>Flavobacteriaceae</taxon>
        <taxon>Flavobacterium</taxon>
    </lineage>
</organism>
<dbReference type="EMBL" id="JUIV01000003">
    <property type="protein sequence ID" value="RYJ39612.1"/>
    <property type="molecule type" value="Genomic_DNA"/>
</dbReference>
<comment type="caution">
    <text evidence="2">The sequence shown here is derived from an EMBL/GenBank/DDBJ whole genome shotgun (WGS) entry which is preliminary data.</text>
</comment>
<reference evidence="2 3" key="1">
    <citation type="submission" date="2014-12" db="EMBL/GenBank/DDBJ databases">
        <title>Genome sequence of Flavobacterium anhuiense RCM74.</title>
        <authorList>
            <person name="Kim J.F."/>
            <person name="Song J.Y."/>
            <person name="Kwak M.-J."/>
            <person name="Lee S.-W."/>
        </authorList>
    </citation>
    <scope>NUCLEOTIDE SEQUENCE [LARGE SCALE GENOMIC DNA]</scope>
    <source>
        <strain evidence="2 3">RCM74</strain>
    </source>
</reference>
<sequence length="38" mass="4443">MRFLKSNLFNILFATFVTLLFLLYVFNKGEIFGRALAN</sequence>
<keyword evidence="1" id="KW-0812">Transmembrane</keyword>
<keyword evidence="1" id="KW-1133">Transmembrane helix</keyword>
<protein>
    <submittedName>
        <fullName evidence="2">Uncharacterized protein</fullName>
    </submittedName>
</protein>
<evidence type="ECO:0000313" key="2">
    <source>
        <dbReference type="EMBL" id="RYJ39612.1"/>
    </source>
</evidence>
<dbReference type="Proteomes" id="UP000290433">
    <property type="component" value="Unassembled WGS sequence"/>
</dbReference>
<proteinExistence type="predicted"/>
<evidence type="ECO:0000256" key="1">
    <source>
        <dbReference type="SAM" id="Phobius"/>
    </source>
</evidence>
<name>A0A444W1L9_9FLAO</name>
<gene>
    <name evidence="2" type="ORF">NU08_1281</name>
</gene>